<dbReference type="AlphaFoldDB" id="A1K6Q5"/>
<comment type="similarity">
    <text evidence="1">Belongs to the class IV-like SAM-binding methyltransferase superfamily. RNA methyltransferase TrmH family.</text>
</comment>
<evidence type="ECO:0000256" key="3">
    <source>
        <dbReference type="ARBA" id="ARBA00022679"/>
    </source>
</evidence>
<dbReference type="InterPro" id="IPR013123">
    <property type="entry name" value="SpoU_subst-bd"/>
</dbReference>
<proteinExistence type="inferred from homology"/>
<dbReference type="InterPro" id="IPR051259">
    <property type="entry name" value="rRNA_Methyltransferase"/>
</dbReference>
<accession>A1K6Q5</accession>
<dbReference type="GO" id="GO:0008173">
    <property type="term" value="F:RNA methyltransferase activity"/>
    <property type="evidence" value="ECO:0007669"/>
    <property type="project" value="InterPro"/>
</dbReference>
<feature type="domain" description="RNA 2-O ribose methyltransferase substrate binding" evidence="4">
    <location>
        <begin position="32"/>
        <end position="107"/>
    </location>
</feature>
<evidence type="ECO:0000259" key="4">
    <source>
        <dbReference type="SMART" id="SM00967"/>
    </source>
</evidence>
<dbReference type="SUPFAM" id="SSF75217">
    <property type="entry name" value="alpha/beta knot"/>
    <property type="match status" value="1"/>
</dbReference>
<dbReference type="SUPFAM" id="SSF55315">
    <property type="entry name" value="L30e-like"/>
    <property type="match status" value="1"/>
</dbReference>
<dbReference type="STRING" id="62928.azo1893"/>
<dbReference type="InterPro" id="IPR053888">
    <property type="entry name" value="MRM3-like_sub_bind"/>
</dbReference>
<dbReference type="Pfam" id="PF00588">
    <property type="entry name" value="SpoU_methylase"/>
    <property type="match status" value="1"/>
</dbReference>
<dbReference type="Pfam" id="PF22435">
    <property type="entry name" value="MRM3-like_sub_bind"/>
    <property type="match status" value="1"/>
</dbReference>
<sequence>MKSITSRDNPAVKHLHGLAHNARDRRKAGETLFDGPHLIGAALDAGWPLKRLVVSESGYARAEIRSLLERAPATIPALKLDDSLVAHVSPVDTPTGILAVADIPPAAPAPAAGASLVVLDGVQDPGNLGTILRTAAAAGVEDVVLTGGCAQPWSPRTLRAGMGAHFHLRIHECTDLAGLLATYPGAVLATALDARAKSLYETDLRGPVAWLFGAEGQGLSEAAKALATGTVLIPMAAGIESLNVAAAAAVCLFEQRRQRAARG</sequence>
<keyword evidence="2 5" id="KW-0489">Methyltransferase</keyword>
<dbReference type="EMBL" id="AM406670">
    <property type="protein sequence ID" value="CAL94510.1"/>
    <property type="molecule type" value="Genomic_DNA"/>
</dbReference>
<gene>
    <name evidence="5" type="ordered locus">azo1893</name>
</gene>
<dbReference type="EC" id="2.1.1.-" evidence="5"/>
<dbReference type="Gene3D" id="3.30.1330.30">
    <property type="match status" value="1"/>
</dbReference>
<dbReference type="HOGENOM" id="CLU_021322_3_2_4"/>
<dbReference type="CDD" id="cd18095">
    <property type="entry name" value="SpoU-like_rRNA-MTase"/>
    <property type="match status" value="1"/>
</dbReference>
<dbReference type="KEGG" id="aoa:dqs_2048"/>
<evidence type="ECO:0000256" key="1">
    <source>
        <dbReference type="ARBA" id="ARBA00007228"/>
    </source>
</evidence>
<evidence type="ECO:0000313" key="6">
    <source>
        <dbReference type="Proteomes" id="UP000002588"/>
    </source>
</evidence>
<dbReference type="Gene3D" id="3.40.1280.10">
    <property type="match status" value="1"/>
</dbReference>
<evidence type="ECO:0000256" key="2">
    <source>
        <dbReference type="ARBA" id="ARBA00022603"/>
    </source>
</evidence>
<dbReference type="InterPro" id="IPR029028">
    <property type="entry name" value="Alpha/beta_knot_MTases"/>
</dbReference>
<evidence type="ECO:0000313" key="5">
    <source>
        <dbReference type="EMBL" id="CAL94510.1"/>
    </source>
</evidence>
<dbReference type="eggNOG" id="COG0566">
    <property type="taxonomic scope" value="Bacteria"/>
</dbReference>
<dbReference type="GO" id="GO:0003723">
    <property type="term" value="F:RNA binding"/>
    <property type="evidence" value="ECO:0007669"/>
    <property type="project" value="InterPro"/>
</dbReference>
<dbReference type="InterPro" id="IPR029064">
    <property type="entry name" value="Ribosomal_eL30-like_sf"/>
</dbReference>
<organism evidence="5 6">
    <name type="scientific">Azoarcus sp. (strain BH72)</name>
    <dbReference type="NCBI Taxonomy" id="418699"/>
    <lineage>
        <taxon>Bacteria</taxon>
        <taxon>Pseudomonadati</taxon>
        <taxon>Pseudomonadota</taxon>
        <taxon>Betaproteobacteria</taxon>
        <taxon>Rhodocyclales</taxon>
        <taxon>Zoogloeaceae</taxon>
        <taxon>Azoarcus</taxon>
    </lineage>
</organism>
<reference evidence="5 6" key="1">
    <citation type="journal article" date="2006" name="Nat. Biotechnol.">
        <title>Complete genome of the mutualistic, N2-fixing grass endophyte Azoarcus sp. strain BH72.</title>
        <authorList>
            <person name="Krause A."/>
            <person name="Ramakumar A."/>
            <person name="Bartels D."/>
            <person name="Battistoni F."/>
            <person name="Bekel T."/>
            <person name="Boch J."/>
            <person name="Boehm M."/>
            <person name="Friedrich F."/>
            <person name="Hurek T."/>
            <person name="Krause L."/>
            <person name="Linke B."/>
            <person name="McHardy A.C."/>
            <person name="Sarkar A."/>
            <person name="Schneiker S."/>
            <person name="Syed A.A."/>
            <person name="Thauer R."/>
            <person name="Vorhoelter F.-J."/>
            <person name="Weidner S."/>
            <person name="Puehler A."/>
            <person name="Reinhold-Hurek B."/>
            <person name="Kaiser O."/>
            <person name="Goesmann A."/>
        </authorList>
    </citation>
    <scope>NUCLEOTIDE SEQUENCE [LARGE SCALE GENOMIC DNA]</scope>
    <source>
        <strain evidence="5 6">BH72</strain>
    </source>
</reference>
<protein>
    <submittedName>
        <fullName evidence="5">RNA methyltransferase</fullName>
        <ecNumber evidence="5">2.1.1.-</ecNumber>
    </submittedName>
</protein>
<keyword evidence="3 5" id="KW-0808">Transferase</keyword>
<dbReference type="InterPro" id="IPR001537">
    <property type="entry name" value="SpoU_MeTrfase"/>
</dbReference>
<dbReference type="RefSeq" id="WP_011765626.1">
    <property type="nucleotide sequence ID" value="NC_008702.1"/>
</dbReference>
<keyword evidence="6" id="KW-1185">Reference proteome</keyword>
<dbReference type="OrthoDB" id="9794400at2"/>
<dbReference type="InterPro" id="IPR029026">
    <property type="entry name" value="tRNA_m1G_MTases_N"/>
</dbReference>
<dbReference type="PANTHER" id="PTHR43191">
    <property type="entry name" value="RRNA METHYLTRANSFERASE 3"/>
    <property type="match status" value="1"/>
</dbReference>
<dbReference type="GO" id="GO:0005737">
    <property type="term" value="C:cytoplasm"/>
    <property type="evidence" value="ECO:0007669"/>
    <property type="project" value="UniProtKB-ARBA"/>
</dbReference>
<dbReference type="KEGG" id="azo:azo1893"/>
<dbReference type="GO" id="GO:0032259">
    <property type="term" value="P:methylation"/>
    <property type="evidence" value="ECO:0007669"/>
    <property type="project" value="UniProtKB-KW"/>
</dbReference>
<dbReference type="PANTHER" id="PTHR43191:SF2">
    <property type="entry name" value="RRNA METHYLTRANSFERASE 3, MITOCHONDRIAL"/>
    <property type="match status" value="1"/>
</dbReference>
<dbReference type="Proteomes" id="UP000002588">
    <property type="component" value="Chromosome"/>
</dbReference>
<name>A1K6Q5_AZOSB</name>
<dbReference type="GO" id="GO:0006396">
    <property type="term" value="P:RNA processing"/>
    <property type="evidence" value="ECO:0007669"/>
    <property type="project" value="InterPro"/>
</dbReference>
<dbReference type="SMART" id="SM00967">
    <property type="entry name" value="SpoU_sub_bind"/>
    <property type="match status" value="1"/>
</dbReference>